<evidence type="ECO:0000256" key="2">
    <source>
        <dbReference type="ARBA" id="ARBA00022553"/>
    </source>
</evidence>
<reference evidence="4 5" key="1">
    <citation type="journal article" date="2023" name="G3 (Bethesda)">
        <title>A high-quality reference genome for the fission yeast Schizosaccharomyces osmophilus.</title>
        <authorList>
            <person name="Jia G.S."/>
            <person name="Zhang W.C."/>
            <person name="Liang Y."/>
            <person name="Liu X.H."/>
            <person name="Rhind N."/>
            <person name="Pidoux A."/>
            <person name="Brysch-Herzberg M."/>
            <person name="Du L.L."/>
        </authorList>
    </citation>
    <scope>NUCLEOTIDE SEQUENCE [LARGE SCALE GENOMIC DNA]</scope>
    <source>
        <strain evidence="4 5">CBS 15793</strain>
    </source>
</reference>
<dbReference type="EMBL" id="CP115611">
    <property type="protein sequence ID" value="WBW70831.1"/>
    <property type="molecule type" value="Genomic_DNA"/>
</dbReference>
<proteinExistence type="predicted"/>
<dbReference type="InterPro" id="IPR013120">
    <property type="entry name" value="FAR_NAD-bd"/>
</dbReference>
<dbReference type="Proteomes" id="UP001212411">
    <property type="component" value="Chromosome 1"/>
</dbReference>
<sequence>MSPKSSITTSFSSILASPREEDTPVARLLRNANETPDHRFIYVYNEYRIVVEYTFKELLCRVNTIAKFCNDLGLGKTVGIHMGHELDFLSTIFALWATGRTCVIFNHVWSQKVVDALVQRLDISDLLYHEYAPAFQVNSLNVISFACLQTDLNAPCIGAGLEPEVALINHSSGSTGVPKSMPFLMKKYAFGYDYGTPEFMNHLSTPMIMAPSFALTTLSWLNALYCDGSLLYPSSSISSNFTSTSEAEQLAWNVYYALRAGCERLIILPNLLVLTLQIIPDKSESFPSCKLVAAGGEMVPANMYHICKRVLPNAIIYPQYGTTESGLVSFFAPNGEKDTLHNKELVYFSGKTVKKLLLLTEKNEPVLEKIGHEGFVCVVTDVQSEPYVGDDPETVQSRNSTFIDFHGEPAIRFADLAVWNSYKGKLGITIKGRVGRRVKRNGIFFDLQYFDKVALGLKDVEAAFSFFISNRFVLAYVPAHDGVDPALLKEILNKELRNPNLFSNCFQLKNTPRTSAGKVDLKSIEAYASKCLHVQDQRLPILSNPLAIEISKIAAKLLQNPILEGKDASLYSCGLDSIHSVRFFLSLQNKFHFQGSIGSVMDSNCTPSSLAFVVQEKSVNLSTITYRLLHEDAYALARTIPKLTIMHTNAQYVLLTGATGYLGRRFLEYLMKMDMSVVCLIRESSDKAAKERLTSLVPSLRISGKKLIIWAAHLDETRFGLDNAKWDFLIEKVSRIYHMGAEVHWMKSYQELRPVNVLGTKTILELSIMGPKALYFISGGGQQEIELDDCIQSTKTSGYALSKYVSELLCKKVKDLGHPSIYVIRPGFIVASDGEILSRDFFWRFVVSALRMGACPQYSESQPLLFRISTTNALCIALTQIMEKEADEFAPLLAYDIIDGNDFARICELLKKKKKKLKFVSLEGWLKALEKDIDEEGEDHPLFALQQTAKFALESGMIPYKGLKNIYPLGEKFLTKEAIANGLDNLYIE</sequence>
<dbReference type="InterPro" id="IPR009081">
    <property type="entry name" value="PP-bd_ACP"/>
</dbReference>
<keyword evidence="1" id="KW-0596">Phosphopantetheine</keyword>
<dbReference type="InterPro" id="IPR036291">
    <property type="entry name" value="NAD(P)-bd_dom_sf"/>
</dbReference>
<dbReference type="InterPro" id="IPR000873">
    <property type="entry name" value="AMP-dep_synth/lig_dom"/>
</dbReference>
<dbReference type="Gene3D" id="3.40.50.720">
    <property type="entry name" value="NAD(P)-binding Rossmann-like Domain"/>
    <property type="match status" value="1"/>
</dbReference>
<keyword evidence="5" id="KW-1185">Reference proteome</keyword>
<dbReference type="PROSITE" id="PS50075">
    <property type="entry name" value="CARRIER"/>
    <property type="match status" value="1"/>
</dbReference>
<evidence type="ECO:0000313" key="5">
    <source>
        <dbReference type="Proteomes" id="UP001212411"/>
    </source>
</evidence>
<dbReference type="InterPro" id="IPR051414">
    <property type="entry name" value="Adenylate-forming_Reductase"/>
</dbReference>
<protein>
    <submittedName>
        <fullName evidence="4">AMP-binding dehydrogenase</fullName>
    </submittedName>
</protein>
<dbReference type="PROSITE" id="PS00455">
    <property type="entry name" value="AMP_BINDING"/>
    <property type="match status" value="1"/>
</dbReference>
<dbReference type="InterPro" id="IPR020845">
    <property type="entry name" value="AMP-binding_CS"/>
</dbReference>
<gene>
    <name evidence="4" type="ORF">SOMG_02506</name>
</gene>
<dbReference type="AlphaFoldDB" id="A0AAF0AS59"/>
<dbReference type="NCBIfam" id="TIGR01746">
    <property type="entry name" value="Thioester-redct"/>
    <property type="match status" value="1"/>
</dbReference>
<dbReference type="InterPro" id="IPR010080">
    <property type="entry name" value="Thioester_reductase-like_dom"/>
</dbReference>
<evidence type="ECO:0000259" key="3">
    <source>
        <dbReference type="PROSITE" id="PS50075"/>
    </source>
</evidence>
<dbReference type="SUPFAM" id="SSF56801">
    <property type="entry name" value="Acetyl-CoA synthetase-like"/>
    <property type="match status" value="1"/>
</dbReference>
<dbReference type="Gene3D" id="3.40.50.12780">
    <property type="entry name" value="N-terminal domain of ligase-like"/>
    <property type="match status" value="1"/>
</dbReference>
<dbReference type="GeneID" id="80875987"/>
<dbReference type="InterPro" id="IPR042099">
    <property type="entry name" value="ANL_N_sf"/>
</dbReference>
<dbReference type="SUPFAM" id="SSF51735">
    <property type="entry name" value="NAD(P)-binding Rossmann-fold domains"/>
    <property type="match status" value="1"/>
</dbReference>
<accession>A0AAF0AS59</accession>
<keyword evidence="2" id="KW-0597">Phosphoprotein</keyword>
<dbReference type="PANTHER" id="PTHR43439">
    <property type="entry name" value="PHENYLACETATE-COENZYME A LIGASE"/>
    <property type="match status" value="1"/>
</dbReference>
<dbReference type="PANTHER" id="PTHR43439:SF2">
    <property type="entry name" value="ENZYME, PUTATIVE (JCVI)-RELATED"/>
    <property type="match status" value="1"/>
</dbReference>
<dbReference type="Pfam" id="PF00501">
    <property type="entry name" value="AMP-binding"/>
    <property type="match status" value="1"/>
</dbReference>
<name>A0AAF0AS59_9SCHI</name>
<evidence type="ECO:0000256" key="1">
    <source>
        <dbReference type="ARBA" id="ARBA00022450"/>
    </source>
</evidence>
<organism evidence="4 5">
    <name type="scientific">Schizosaccharomyces osmophilus</name>
    <dbReference type="NCBI Taxonomy" id="2545709"/>
    <lineage>
        <taxon>Eukaryota</taxon>
        <taxon>Fungi</taxon>
        <taxon>Dikarya</taxon>
        <taxon>Ascomycota</taxon>
        <taxon>Taphrinomycotina</taxon>
        <taxon>Schizosaccharomycetes</taxon>
        <taxon>Schizosaccharomycetales</taxon>
        <taxon>Schizosaccharomycetaceae</taxon>
        <taxon>Schizosaccharomyces</taxon>
    </lineage>
</organism>
<dbReference type="RefSeq" id="XP_056035074.1">
    <property type="nucleotide sequence ID" value="XM_056181298.1"/>
</dbReference>
<evidence type="ECO:0000313" key="4">
    <source>
        <dbReference type="EMBL" id="WBW70831.1"/>
    </source>
</evidence>
<dbReference type="KEGG" id="som:SOMG_02506"/>
<feature type="domain" description="Carrier" evidence="3">
    <location>
        <begin position="541"/>
        <end position="618"/>
    </location>
</feature>
<dbReference type="Pfam" id="PF07993">
    <property type="entry name" value="NAD_binding_4"/>
    <property type="match status" value="1"/>
</dbReference>